<name>A0A8H6J0Q7_9PEZI</name>
<sequence>MSGGRQISIHPNLEEADRMRKVLEWVVVHYGSGFQETPVRVFRGSAEDALKEVAKVETPGIFGKLALGLLWAATE</sequence>
<dbReference type="EMBL" id="WIGN01000213">
    <property type="protein sequence ID" value="KAF6804265.1"/>
    <property type="molecule type" value="Genomic_DNA"/>
</dbReference>
<reference evidence="1 2" key="1">
    <citation type="journal article" date="2020" name="Phytopathology">
        <title>Genome Sequence Resources of Colletotrichum truncatum, C. plurivorum, C. musicola, and C. sojae: Four Species Pathogenic to Soybean (Glycine max).</title>
        <authorList>
            <person name="Rogerio F."/>
            <person name="Boufleur T.R."/>
            <person name="Ciampi-Guillardi M."/>
            <person name="Sukno S.A."/>
            <person name="Thon M.R."/>
            <person name="Massola Junior N.S."/>
            <person name="Baroncelli R."/>
        </authorList>
    </citation>
    <scope>NUCLEOTIDE SEQUENCE [LARGE SCALE GENOMIC DNA]</scope>
    <source>
        <strain evidence="1 2">LFN0009</strain>
    </source>
</reference>
<evidence type="ECO:0000313" key="1">
    <source>
        <dbReference type="EMBL" id="KAF6804265.1"/>
    </source>
</evidence>
<organism evidence="1 2">
    <name type="scientific">Colletotrichum sojae</name>
    <dbReference type="NCBI Taxonomy" id="2175907"/>
    <lineage>
        <taxon>Eukaryota</taxon>
        <taxon>Fungi</taxon>
        <taxon>Dikarya</taxon>
        <taxon>Ascomycota</taxon>
        <taxon>Pezizomycotina</taxon>
        <taxon>Sordariomycetes</taxon>
        <taxon>Hypocreomycetidae</taxon>
        <taxon>Glomerellales</taxon>
        <taxon>Glomerellaceae</taxon>
        <taxon>Colletotrichum</taxon>
        <taxon>Colletotrichum orchidearum species complex</taxon>
    </lineage>
</organism>
<gene>
    <name evidence="1" type="ORF">CSOJ01_10296</name>
</gene>
<accession>A0A8H6J0Q7</accession>
<proteinExistence type="predicted"/>
<keyword evidence="2" id="KW-1185">Reference proteome</keyword>
<protein>
    <submittedName>
        <fullName evidence="1">Uncharacterized protein</fullName>
    </submittedName>
</protein>
<dbReference type="Proteomes" id="UP000652219">
    <property type="component" value="Unassembled WGS sequence"/>
</dbReference>
<comment type="caution">
    <text evidence="1">The sequence shown here is derived from an EMBL/GenBank/DDBJ whole genome shotgun (WGS) entry which is preliminary data.</text>
</comment>
<dbReference type="AlphaFoldDB" id="A0A8H6J0Q7"/>
<evidence type="ECO:0000313" key="2">
    <source>
        <dbReference type="Proteomes" id="UP000652219"/>
    </source>
</evidence>